<accession>A0A0F9IAH2</accession>
<sequence>MADRDRQLAAQEAGKQRSLSPVTELECNVDECRYHDADSMFYVTVVDGPRVGFLLGPYRNHQDAIDNVDRGRDLANETDPRAAFYSFGTASIKRERQTVFGR</sequence>
<reference evidence="2" key="1">
    <citation type="journal article" date="2015" name="Nature">
        <title>Complex archaea that bridge the gap between prokaryotes and eukaryotes.</title>
        <authorList>
            <person name="Spang A."/>
            <person name="Saw J.H."/>
            <person name="Jorgensen S.L."/>
            <person name="Zaremba-Niedzwiedzka K."/>
            <person name="Martijn J."/>
            <person name="Lind A.E."/>
            <person name="van Eijk R."/>
            <person name="Schleper C."/>
            <person name="Guy L."/>
            <person name="Ettema T.J."/>
        </authorList>
    </citation>
    <scope>NUCLEOTIDE SEQUENCE</scope>
</reference>
<feature type="region of interest" description="Disordered" evidence="1">
    <location>
        <begin position="1"/>
        <end position="20"/>
    </location>
</feature>
<proteinExistence type="predicted"/>
<comment type="caution">
    <text evidence="2">The sequence shown here is derived from an EMBL/GenBank/DDBJ whole genome shotgun (WGS) entry which is preliminary data.</text>
</comment>
<name>A0A0F9IAH2_9ZZZZ</name>
<organism evidence="2">
    <name type="scientific">marine sediment metagenome</name>
    <dbReference type="NCBI Taxonomy" id="412755"/>
    <lineage>
        <taxon>unclassified sequences</taxon>
        <taxon>metagenomes</taxon>
        <taxon>ecological metagenomes</taxon>
    </lineage>
</organism>
<gene>
    <name evidence="2" type="ORF">LCGC14_1965050</name>
</gene>
<dbReference type="AlphaFoldDB" id="A0A0F9IAH2"/>
<dbReference type="EMBL" id="LAZR01021703">
    <property type="protein sequence ID" value="KKL84412.1"/>
    <property type="molecule type" value="Genomic_DNA"/>
</dbReference>
<evidence type="ECO:0000256" key="1">
    <source>
        <dbReference type="SAM" id="MobiDB-lite"/>
    </source>
</evidence>
<evidence type="ECO:0000313" key="2">
    <source>
        <dbReference type="EMBL" id="KKL84412.1"/>
    </source>
</evidence>
<protein>
    <submittedName>
        <fullName evidence="2">Uncharacterized protein</fullName>
    </submittedName>
</protein>